<dbReference type="EMBL" id="BART01028760">
    <property type="protein sequence ID" value="GAG92933.1"/>
    <property type="molecule type" value="Genomic_DNA"/>
</dbReference>
<evidence type="ECO:0000313" key="1">
    <source>
        <dbReference type="EMBL" id="GAG92933.1"/>
    </source>
</evidence>
<sequence>MPNRAEVLIELLTPLRPSVGAEVGVQAGDTSF</sequence>
<gene>
    <name evidence="1" type="ORF">S01H4_50624</name>
</gene>
<reference evidence="1" key="1">
    <citation type="journal article" date="2014" name="Front. Microbiol.">
        <title>High frequency of phylogenetically diverse reductive dehalogenase-homologous genes in deep subseafloor sedimentary metagenomes.</title>
        <authorList>
            <person name="Kawai M."/>
            <person name="Futagami T."/>
            <person name="Toyoda A."/>
            <person name="Takaki Y."/>
            <person name="Nishi S."/>
            <person name="Hori S."/>
            <person name="Arai W."/>
            <person name="Tsubouchi T."/>
            <person name="Morono Y."/>
            <person name="Uchiyama I."/>
            <person name="Ito T."/>
            <person name="Fujiyama A."/>
            <person name="Inagaki F."/>
            <person name="Takami H."/>
        </authorList>
    </citation>
    <scope>NUCLEOTIDE SEQUENCE</scope>
    <source>
        <strain evidence="1">Expedition CK06-06</strain>
    </source>
</reference>
<dbReference type="AlphaFoldDB" id="X1C955"/>
<feature type="non-terminal residue" evidence="1">
    <location>
        <position position="32"/>
    </location>
</feature>
<accession>X1C955</accession>
<protein>
    <submittedName>
        <fullName evidence="1">Uncharacterized protein</fullName>
    </submittedName>
</protein>
<organism evidence="1">
    <name type="scientific">marine sediment metagenome</name>
    <dbReference type="NCBI Taxonomy" id="412755"/>
    <lineage>
        <taxon>unclassified sequences</taxon>
        <taxon>metagenomes</taxon>
        <taxon>ecological metagenomes</taxon>
    </lineage>
</organism>
<name>X1C955_9ZZZZ</name>
<comment type="caution">
    <text evidence="1">The sequence shown here is derived from an EMBL/GenBank/DDBJ whole genome shotgun (WGS) entry which is preliminary data.</text>
</comment>
<proteinExistence type="predicted"/>